<accession>A0A318LXU3</accession>
<name>A0A318LXU3_9PSEU</name>
<dbReference type="Pfam" id="PF04248">
    <property type="entry name" value="NTP_transf_9"/>
    <property type="match status" value="2"/>
</dbReference>
<dbReference type="RefSeq" id="WP_110334440.1">
    <property type="nucleotide sequence ID" value="NZ_JBHVKT010000029.1"/>
</dbReference>
<gene>
    <name evidence="2" type="ORF">BA062_02700</name>
</gene>
<dbReference type="OrthoDB" id="285364at2"/>
<evidence type="ECO:0000259" key="1">
    <source>
        <dbReference type="Pfam" id="PF04248"/>
    </source>
</evidence>
<evidence type="ECO:0000313" key="3">
    <source>
        <dbReference type="Proteomes" id="UP000247892"/>
    </source>
</evidence>
<dbReference type="Gene3D" id="2.170.150.40">
    <property type="entry name" value="Domain of unknown function (DUF427)"/>
    <property type="match status" value="2"/>
</dbReference>
<organism evidence="2 3">
    <name type="scientific">Prauserella flavalba</name>
    <dbReference type="NCBI Taxonomy" id="1477506"/>
    <lineage>
        <taxon>Bacteria</taxon>
        <taxon>Bacillati</taxon>
        <taxon>Actinomycetota</taxon>
        <taxon>Actinomycetes</taxon>
        <taxon>Pseudonocardiales</taxon>
        <taxon>Pseudonocardiaceae</taxon>
        <taxon>Prauserella</taxon>
    </lineage>
</organism>
<feature type="domain" description="DUF427" evidence="1">
    <location>
        <begin position="140"/>
        <end position="231"/>
    </location>
</feature>
<dbReference type="InterPro" id="IPR007361">
    <property type="entry name" value="DUF427"/>
</dbReference>
<dbReference type="PANTHER" id="PTHR34310:SF9">
    <property type="entry name" value="BLR5716 PROTEIN"/>
    <property type="match status" value="1"/>
</dbReference>
<dbReference type="InterPro" id="IPR038694">
    <property type="entry name" value="DUF427_sf"/>
</dbReference>
<evidence type="ECO:0000313" key="2">
    <source>
        <dbReference type="EMBL" id="PXY37568.1"/>
    </source>
</evidence>
<dbReference type="Proteomes" id="UP000247892">
    <property type="component" value="Unassembled WGS sequence"/>
</dbReference>
<sequence length="251" mass="28905">MSIESRGRVRTERGAKRVRAVFAGKVVADTTRPLLVWEVPYYPTYYFPREDVRTELIVPTGQTRRSPSRGEGRVSTLRVGEREAVEAVTDYPESPLEELRDHVRLDWDAMDAWFEEDEEVYVHPRDPHTRIDILPSSRHVRVEVNGVTVADSRSPRLLFETGLPTRYYLPKVDVRLDLLEPSDRVTRCPYKGETRYFSVRAGAELVPDLAWTYPTPLPESERIAGLIAFTDELVDVYVDGQLQERPKTKFA</sequence>
<feature type="domain" description="DUF427" evidence="1">
    <location>
        <begin position="18"/>
        <end position="104"/>
    </location>
</feature>
<dbReference type="PANTHER" id="PTHR34310">
    <property type="entry name" value="DUF427 DOMAIN PROTEIN (AFU_ORTHOLOGUE AFUA_3G02220)"/>
    <property type="match status" value="1"/>
</dbReference>
<dbReference type="EMBL" id="MASU01000002">
    <property type="protein sequence ID" value="PXY37568.1"/>
    <property type="molecule type" value="Genomic_DNA"/>
</dbReference>
<dbReference type="AlphaFoldDB" id="A0A318LXU3"/>
<reference evidence="2 3" key="1">
    <citation type="submission" date="2016-07" db="EMBL/GenBank/DDBJ databases">
        <title>Draft genome sequence of Prauserella sp. YIM 121212, isolated from alkaline soil.</title>
        <authorList>
            <person name="Ruckert C."/>
            <person name="Albersmeier A."/>
            <person name="Jiang C.-L."/>
            <person name="Jiang Y."/>
            <person name="Kalinowski J."/>
            <person name="Schneider O."/>
            <person name="Winkler A."/>
            <person name="Zotchev S.B."/>
        </authorList>
    </citation>
    <scope>NUCLEOTIDE SEQUENCE [LARGE SCALE GENOMIC DNA]</scope>
    <source>
        <strain evidence="2 3">YIM 121212</strain>
    </source>
</reference>
<keyword evidence="3" id="KW-1185">Reference proteome</keyword>
<protein>
    <recommendedName>
        <fullName evidence="1">DUF427 domain-containing protein</fullName>
    </recommendedName>
</protein>
<proteinExistence type="predicted"/>
<comment type="caution">
    <text evidence="2">The sequence shown here is derived from an EMBL/GenBank/DDBJ whole genome shotgun (WGS) entry which is preliminary data.</text>
</comment>